<name>A0AC35FR78_9BILA</name>
<protein>
    <submittedName>
        <fullName evidence="2">Uncharacterized protein</fullName>
    </submittedName>
</protein>
<evidence type="ECO:0000313" key="2">
    <source>
        <dbReference type="WBParaSite" id="PS1159_v2.g20060.t1"/>
    </source>
</evidence>
<evidence type="ECO:0000313" key="1">
    <source>
        <dbReference type="Proteomes" id="UP000887580"/>
    </source>
</evidence>
<proteinExistence type="predicted"/>
<dbReference type="WBParaSite" id="PS1159_v2.g20060.t1">
    <property type="protein sequence ID" value="PS1159_v2.g20060.t1"/>
    <property type="gene ID" value="PS1159_v2.g20060"/>
</dbReference>
<sequence length="215" mass="24899">MDLMLLFRNCMTLLSILGILTELFFLFLLYITRKDRTVQSHAAFLAPNCIFDLIFLLSWAPFRVDILVENGYLIIGLTIFNTEISPHLIKAIILILSFSCNLALSVLAIPFYLRFMIIFLQFLKREQMLPSELQAFKTLQKAMIIQCSVQSATLLIPFNAFVIGAYLNFSYIFALFVIFNAAPLLTTFCTIFSIPEYRKKFVQWYNEIIDLIMLN</sequence>
<reference evidence="2" key="1">
    <citation type="submission" date="2022-11" db="UniProtKB">
        <authorList>
            <consortium name="WormBaseParasite"/>
        </authorList>
    </citation>
    <scope>IDENTIFICATION</scope>
</reference>
<dbReference type="Proteomes" id="UP000887580">
    <property type="component" value="Unplaced"/>
</dbReference>
<accession>A0AC35FR78</accession>
<organism evidence="1 2">
    <name type="scientific">Panagrolaimus sp. PS1159</name>
    <dbReference type="NCBI Taxonomy" id="55785"/>
    <lineage>
        <taxon>Eukaryota</taxon>
        <taxon>Metazoa</taxon>
        <taxon>Ecdysozoa</taxon>
        <taxon>Nematoda</taxon>
        <taxon>Chromadorea</taxon>
        <taxon>Rhabditida</taxon>
        <taxon>Tylenchina</taxon>
        <taxon>Panagrolaimomorpha</taxon>
        <taxon>Panagrolaimoidea</taxon>
        <taxon>Panagrolaimidae</taxon>
        <taxon>Panagrolaimus</taxon>
    </lineage>
</organism>